<organism evidence="1 2">
    <name type="scientific">Hydrotalea sandarakina</name>
    <dbReference type="NCBI Taxonomy" id="1004304"/>
    <lineage>
        <taxon>Bacteria</taxon>
        <taxon>Pseudomonadati</taxon>
        <taxon>Bacteroidota</taxon>
        <taxon>Chitinophagia</taxon>
        <taxon>Chitinophagales</taxon>
        <taxon>Chitinophagaceae</taxon>
        <taxon>Hydrotalea</taxon>
    </lineage>
</organism>
<reference evidence="1 2" key="1">
    <citation type="submission" date="2018-06" db="EMBL/GenBank/DDBJ databases">
        <title>Genomic Encyclopedia of Archaeal and Bacterial Type Strains, Phase II (KMG-II): from individual species to whole genera.</title>
        <authorList>
            <person name="Goeker M."/>
        </authorList>
    </citation>
    <scope>NUCLEOTIDE SEQUENCE [LARGE SCALE GENOMIC DNA]</scope>
    <source>
        <strain evidence="1 2">DSM 23241</strain>
    </source>
</reference>
<gene>
    <name evidence="1" type="ORF">LX80_00940</name>
</gene>
<dbReference type="AlphaFoldDB" id="A0A2W7SCE8"/>
<proteinExistence type="predicted"/>
<accession>A0A2W7SCE8</accession>
<dbReference type="EMBL" id="QKZV01000002">
    <property type="protein sequence ID" value="PZX64739.1"/>
    <property type="molecule type" value="Genomic_DNA"/>
</dbReference>
<evidence type="ECO:0000313" key="1">
    <source>
        <dbReference type="EMBL" id="PZX64739.1"/>
    </source>
</evidence>
<sequence length="39" mass="4408">MLFSLMNKCFISDIKATKGFIVVIEFSVKREKSGLNIIS</sequence>
<protein>
    <submittedName>
        <fullName evidence="1">Uncharacterized protein</fullName>
    </submittedName>
</protein>
<dbReference type="Proteomes" id="UP000249720">
    <property type="component" value="Unassembled WGS sequence"/>
</dbReference>
<evidence type="ECO:0000313" key="2">
    <source>
        <dbReference type="Proteomes" id="UP000249720"/>
    </source>
</evidence>
<comment type="caution">
    <text evidence="1">The sequence shown here is derived from an EMBL/GenBank/DDBJ whole genome shotgun (WGS) entry which is preliminary data.</text>
</comment>
<name>A0A2W7SCE8_9BACT</name>
<keyword evidence="2" id="KW-1185">Reference proteome</keyword>